<comment type="similarity">
    <text evidence="2 7 8">Belongs to the NAPRTase family.</text>
</comment>
<keyword evidence="6 7" id="KW-0662">Pyridine nucleotide biosynthesis</keyword>
<evidence type="ECO:0000313" key="12">
    <source>
        <dbReference type="Proteomes" id="UP000709672"/>
    </source>
</evidence>
<evidence type="ECO:0000256" key="7">
    <source>
        <dbReference type="HAMAP-Rule" id="MF_00570"/>
    </source>
</evidence>
<dbReference type="GO" id="GO:0005829">
    <property type="term" value="C:cytosol"/>
    <property type="evidence" value="ECO:0007669"/>
    <property type="project" value="TreeGrafter"/>
</dbReference>
<evidence type="ECO:0000313" key="11">
    <source>
        <dbReference type="EMBL" id="MBI2466045.1"/>
    </source>
</evidence>
<dbReference type="AlphaFoldDB" id="A0A931YDU3"/>
<dbReference type="GO" id="GO:0016757">
    <property type="term" value="F:glycosyltransferase activity"/>
    <property type="evidence" value="ECO:0007669"/>
    <property type="project" value="UniProtKB-KW"/>
</dbReference>
<feature type="modified residue" description="Phosphohistidine; by autocatalysis" evidence="7">
    <location>
        <position position="241"/>
    </location>
</feature>
<comment type="caution">
    <text evidence="11">The sequence shown here is derived from an EMBL/GenBank/DDBJ whole genome shotgun (WGS) entry which is preliminary data.</text>
</comment>
<organism evidence="11 12">
    <name type="scientific">Candidatus Sungiibacteriota bacterium</name>
    <dbReference type="NCBI Taxonomy" id="2750080"/>
    <lineage>
        <taxon>Bacteria</taxon>
        <taxon>Candidatus Sungiibacteriota</taxon>
    </lineage>
</organism>
<evidence type="ECO:0000259" key="9">
    <source>
        <dbReference type="Pfam" id="PF04095"/>
    </source>
</evidence>
<gene>
    <name evidence="7 11" type="primary">pncB</name>
    <name evidence="11" type="ORF">HYV66_02325</name>
</gene>
<evidence type="ECO:0000256" key="4">
    <source>
        <dbReference type="ARBA" id="ARBA00022553"/>
    </source>
</evidence>
<evidence type="ECO:0000256" key="5">
    <source>
        <dbReference type="ARBA" id="ARBA00022598"/>
    </source>
</evidence>
<dbReference type="InterPro" id="IPR041525">
    <property type="entry name" value="N/Namide_PRibTrfase"/>
</dbReference>
<dbReference type="GO" id="GO:0004516">
    <property type="term" value="F:nicotinate phosphoribosyltransferase activity"/>
    <property type="evidence" value="ECO:0007669"/>
    <property type="project" value="UniProtKB-UniRule"/>
</dbReference>
<dbReference type="PIRSF" id="PIRSF000484">
    <property type="entry name" value="NAPRT"/>
    <property type="match status" value="1"/>
</dbReference>
<dbReference type="PANTHER" id="PTHR11098">
    <property type="entry name" value="NICOTINATE PHOSPHORIBOSYLTRANSFERASE"/>
    <property type="match status" value="1"/>
</dbReference>
<dbReference type="PANTHER" id="PTHR11098:SF1">
    <property type="entry name" value="NICOTINATE PHOSPHORIBOSYLTRANSFERASE"/>
    <property type="match status" value="1"/>
</dbReference>
<reference evidence="11" key="1">
    <citation type="submission" date="2020-07" db="EMBL/GenBank/DDBJ databases">
        <title>Huge and variable diversity of episymbiotic CPR bacteria and DPANN archaea in groundwater ecosystems.</title>
        <authorList>
            <person name="He C.Y."/>
            <person name="Keren R."/>
            <person name="Whittaker M."/>
            <person name="Farag I.F."/>
            <person name="Doudna J."/>
            <person name="Cate J.H.D."/>
            <person name="Banfield J.F."/>
        </authorList>
    </citation>
    <scope>NUCLEOTIDE SEQUENCE</scope>
    <source>
        <strain evidence="11">NC_groundwater_418_Ag_B-0.1um_45_10</strain>
    </source>
</reference>
<comment type="catalytic activity">
    <reaction evidence="7 8">
        <text>5-phospho-alpha-D-ribose 1-diphosphate + nicotinate + ATP + H2O = nicotinate beta-D-ribonucleotide + ADP + phosphate + diphosphate</text>
        <dbReference type="Rhea" id="RHEA:36163"/>
        <dbReference type="ChEBI" id="CHEBI:15377"/>
        <dbReference type="ChEBI" id="CHEBI:30616"/>
        <dbReference type="ChEBI" id="CHEBI:32544"/>
        <dbReference type="ChEBI" id="CHEBI:33019"/>
        <dbReference type="ChEBI" id="CHEBI:43474"/>
        <dbReference type="ChEBI" id="CHEBI:57502"/>
        <dbReference type="ChEBI" id="CHEBI:58017"/>
        <dbReference type="ChEBI" id="CHEBI:456216"/>
        <dbReference type="EC" id="6.3.4.21"/>
    </reaction>
</comment>
<feature type="domain" description="Nicotinate/nicotinamide phosphoribosyltransferase" evidence="9">
    <location>
        <begin position="189"/>
        <end position="420"/>
    </location>
</feature>
<dbReference type="InterPro" id="IPR006406">
    <property type="entry name" value="Nic_PRibTrfase"/>
</dbReference>
<dbReference type="GO" id="GO:0034355">
    <property type="term" value="P:NAD+ biosynthetic process via the salvage pathway"/>
    <property type="evidence" value="ECO:0007669"/>
    <property type="project" value="TreeGrafter"/>
</dbReference>
<dbReference type="InterPro" id="IPR007229">
    <property type="entry name" value="Nic_PRibTrfase-Fam"/>
</dbReference>
<dbReference type="EMBL" id="JACPHQ010000030">
    <property type="protein sequence ID" value="MBI2466045.1"/>
    <property type="molecule type" value="Genomic_DNA"/>
</dbReference>
<dbReference type="InterPro" id="IPR036068">
    <property type="entry name" value="Nicotinate_pribotase-like_C"/>
</dbReference>
<accession>A0A931YDU3</accession>
<protein>
    <recommendedName>
        <fullName evidence="3 7">Nicotinate phosphoribosyltransferase</fullName>
        <shortName evidence="7">NAPRTase</shortName>
        <ecNumber evidence="3 7">6.3.4.21</ecNumber>
    </recommendedName>
</protein>
<comment type="PTM">
    <text evidence="7 8">Transiently phosphorylated on a His residue during the reaction cycle. Phosphorylation strongly increases the affinity for substrates and increases the rate of nicotinate D-ribonucleotide production. Dephosphorylation regenerates the low-affinity form of the enzyme, leading to product release.</text>
</comment>
<evidence type="ECO:0000256" key="1">
    <source>
        <dbReference type="ARBA" id="ARBA00004952"/>
    </source>
</evidence>
<evidence type="ECO:0000256" key="6">
    <source>
        <dbReference type="ARBA" id="ARBA00022642"/>
    </source>
</evidence>
<dbReference type="SUPFAM" id="SSF54675">
    <property type="entry name" value="Nicotinate/Quinolinate PRTase N-terminal domain-like"/>
    <property type="match status" value="1"/>
</dbReference>
<sequence length="432" mass="49893">MDPKDLAERLRASCTEFSPPVRSLLDADFYKFTMGQFIHHYFPDTEVTFKLIVRDPKMPINEFVDEEELRRCLDYAMGLRFSPAELDFLKGINLYKKSMFKDRYMAFLEKFRLSPYQLKKNDEVIELVFCGRWTRVSLWETIALAVISELYYRGVLRNTPQPDLEKVYQKAKAKIVRKIETLATQPHVSLADFGHRRRHSFLWQEFVVGLCRNMLSKSFTGTSNTLMAMHYDLPAIGTIAHEPTMVLTALANSDEKMRQAQYHLLELWQEIYGNGLRIFLPDTYGSEQFFAGAPDWLKNWTGQRQDSGDPKVEGERYCQWLKERGVDPTERLTIFSDGLDVEPMVEIGSCFEGRHQHAYGWGTLFTNDFAGCDPNNLNLRPFSMVCKVVAVHGRSCVKLSNNPGKATGPREEVERYLKVFGDKGRKNQTVVV</sequence>
<dbReference type="HAMAP" id="MF_00570">
    <property type="entry name" value="NAPRTase"/>
    <property type="match status" value="1"/>
</dbReference>
<proteinExistence type="inferred from homology"/>
<dbReference type="Pfam" id="PF17767">
    <property type="entry name" value="NAPRTase_N"/>
    <property type="match status" value="1"/>
</dbReference>
<dbReference type="NCBIfam" id="NF003704">
    <property type="entry name" value="PRK05321.1"/>
    <property type="match status" value="1"/>
</dbReference>
<evidence type="ECO:0000256" key="2">
    <source>
        <dbReference type="ARBA" id="ARBA00010897"/>
    </source>
</evidence>
<dbReference type="Proteomes" id="UP000709672">
    <property type="component" value="Unassembled WGS sequence"/>
</dbReference>
<dbReference type="EC" id="6.3.4.21" evidence="3 7"/>
<name>A0A931YDU3_9BACT</name>
<dbReference type="Gene3D" id="3.20.140.10">
    <property type="entry name" value="nicotinate phosphoribosyltransferase"/>
    <property type="match status" value="1"/>
</dbReference>
<comment type="pathway">
    <text evidence="1 7 8">Cofactor biosynthesis; NAD(+) biosynthesis; nicotinate D-ribonucleotide from nicotinate: step 1/1.</text>
</comment>
<keyword evidence="11" id="KW-0328">Glycosyltransferase</keyword>
<evidence type="ECO:0000259" key="10">
    <source>
        <dbReference type="Pfam" id="PF17767"/>
    </source>
</evidence>
<dbReference type="SUPFAM" id="SSF51690">
    <property type="entry name" value="Nicotinate/Quinolinate PRTase C-terminal domain-like"/>
    <property type="match status" value="1"/>
</dbReference>
<comment type="function">
    <text evidence="7 8">Catalyzes the synthesis of beta-nicotinate D-ribonucleotide from nicotinate and 5-phospho-D-ribose 1-phosphate at the expense of ATP.</text>
</comment>
<keyword evidence="5 7" id="KW-0436">Ligase</keyword>
<dbReference type="InterPro" id="IPR040727">
    <property type="entry name" value="NAPRTase_N"/>
</dbReference>
<dbReference type="Pfam" id="PF04095">
    <property type="entry name" value="NAPRTase"/>
    <property type="match status" value="1"/>
</dbReference>
<evidence type="ECO:0000256" key="8">
    <source>
        <dbReference type="RuleBase" id="RU003838"/>
    </source>
</evidence>
<evidence type="ECO:0000256" key="3">
    <source>
        <dbReference type="ARBA" id="ARBA00013236"/>
    </source>
</evidence>
<dbReference type="NCBIfam" id="TIGR01514">
    <property type="entry name" value="NAPRTase"/>
    <property type="match status" value="1"/>
</dbReference>
<keyword evidence="11" id="KW-0808">Transferase</keyword>
<keyword evidence="4 7" id="KW-0597">Phosphoprotein</keyword>
<feature type="domain" description="Nicotinate phosphoribosyltransferase N-terminal" evidence="10">
    <location>
        <begin position="25"/>
        <end position="148"/>
    </location>
</feature>